<dbReference type="Gene3D" id="3.30.450.20">
    <property type="entry name" value="PAS domain"/>
    <property type="match status" value="1"/>
</dbReference>
<comment type="caution">
    <text evidence="9">The sequence shown here is derived from an EMBL/GenBank/DDBJ whole genome shotgun (WGS) entry which is preliminary data.</text>
</comment>
<dbReference type="InterPro" id="IPR011495">
    <property type="entry name" value="Sig_transdc_His_kin_sub2_dim/P"/>
</dbReference>
<evidence type="ECO:0000256" key="3">
    <source>
        <dbReference type="ARBA" id="ARBA00022630"/>
    </source>
</evidence>
<evidence type="ECO:0000256" key="5">
    <source>
        <dbReference type="ARBA" id="ARBA00022991"/>
    </source>
</evidence>
<dbReference type="SMART" id="SM00086">
    <property type="entry name" value="PAC"/>
    <property type="match status" value="1"/>
</dbReference>
<reference evidence="9" key="1">
    <citation type="journal article" date="2014" name="Int. J. Syst. Evol. Microbiol.">
        <title>Complete genome sequence of Corynebacterium casei LMG S-19264T (=DSM 44701T), isolated from a smear-ripened cheese.</title>
        <authorList>
            <consortium name="US DOE Joint Genome Institute (JGI-PGF)"/>
            <person name="Walter F."/>
            <person name="Albersmeier A."/>
            <person name="Kalinowski J."/>
            <person name="Ruckert C."/>
        </authorList>
    </citation>
    <scope>NUCLEOTIDE SEQUENCE</scope>
    <source>
        <strain evidence="9">CGMCC 1.14984</strain>
    </source>
</reference>
<dbReference type="CDD" id="cd00130">
    <property type="entry name" value="PAS"/>
    <property type="match status" value="1"/>
</dbReference>
<dbReference type="PRINTS" id="PR00344">
    <property type="entry name" value="BCTRLSENSOR"/>
</dbReference>
<dbReference type="Pfam" id="PF07568">
    <property type="entry name" value="HisKA_2"/>
    <property type="match status" value="1"/>
</dbReference>
<dbReference type="NCBIfam" id="TIGR00229">
    <property type="entry name" value="sensory_box"/>
    <property type="match status" value="1"/>
</dbReference>
<reference evidence="9" key="3">
    <citation type="submission" date="2020-09" db="EMBL/GenBank/DDBJ databases">
        <authorList>
            <person name="Sun Q."/>
            <person name="Zhou Y."/>
        </authorList>
    </citation>
    <scope>NUCLEOTIDE SEQUENCE</scope>
    <source>
        <strain evidence="9">CGMCC 1.14984</strain>
    </source>
</reference>
<name>A0A8J3EPH0_9PROT</name>
<dbReference type="InterPro" id="IPR036890">
    <property type="entry name" value="HATPase_C_sf"/>
</dbReference>
<evidence type="ECO:0000256" key="1">
    <source>
        <dbReference type="ARBA" id="ARBA00000085"/>
    </source>
</evidence>
<evidence type="ECO:0000313" key="11">
    <source>
        <dbReference type="Proteomes" id="UP000621856"/>
    </source>
</evidence>
<dbReference type="EMBL" id="BMGZ01000002">
    <property type="protein sequence ID" value="GGH97663.1"/>
    <property type="molecule type" value="Genomic_DNA"/>
</dbReference>
<dbReference type="Gene3D" id="3.30.565.10">
    <property type="entry name" value="Histidine kinase-like ATPase, C-terminal domain"/>
    <property type="match status" value="1"/>
</dbReference>
<dbReference type="RefSeq" id="WP_155139946.1">
    <property type="nucleotide sequence ID" value="NZ_BMGZ01000002.1"/>
</dbReference>
<dbReference type="PROSITE" id="PS50113">
    <property type="entry name" value="PAC"/>
    <property type="match status" value="1"/>
</dbReference>
<dbReference type="SMART" id="SM00387">
    <property type="entry name" value="HATPase_c"/>
    <property type="match status" value="1"/>
</dbReference>
<keyword evidence="9" id="KW-0418">Kinase</keyword>
<dbReference type="Proteomes" id="UP000621856">
    <property type="component" value="Unassembled WGS sequence"/>
</dbReference>
<dbReference type="SUPFAM" id="SSF55874">
    <property type="entry name" value="ATPase domain of HSP90 chaperone/DNA topoisomerase II/histidine kinase"/>
    <property type="match status" value="1"/>
</dbReference>
<dbReference type="EMBL" id="VCJR02000002">
    <property type="protein sequence ID" value="NHK28166.1"/>
    <property type="molecule type" value="Genomic_DNA"/>
</dbReference>
<dbReference type="AlphaFoldDB" id="A0A8J3EPH0"/>
<dbReference type="InterPro" id="IPR001610">
    <property type="entry name" value="PAC"/>
</dbReference>
<evidence type="ECO:0000256" key="2">
    <source>
        <dbReference type="ARBA" id="ARBA00012438"/>
    </source>
</evidence>
<keyword evidence="4" id="KW-0288">FMN</keyword>
<keyword evidence="9" id="KW-0808">Transferase</keyword>
<dbReference type="SUPFAM" id="SSF55785">
    <property type="entry name" value="PYP-like sensor domain (PAS domain)"/>
    <property type="match status" value="1"/>
</dbReference>
<sequence length="350" mass="38763">MNEADPNIMSAVEQSRLKGLITDFHPFALVVTNPALEDNPIVYVNRAFERVTGYNASAVIGRNCRFLQGKDTSKATVKKMREAIEKEEPITVNLLNYRADGEPFWNNLHLEPVRDENDKVICFLGVQKVLVEEPAPEGQGVDQQLREIQHRVKNHLQMIVSMIRMQAGTGRTAGDDYKALSRRVEALQILYSEMHDDTAAEPASEYIMLGAYLSRIATAISYLEARHEIQLNMDIEPVRVRIDMAGRVGLVASEILTNCYQHAFKGKNQGIVEVRLSKLSSGALRLQISDDGVGLPKDSDWPDSGSMGAKIVKSLVSGINAEMTITRPMNGTVFTIDLPPMAEPEAGGEK</sequence>
<dbReference type="EC" id="2.7.13.3" evidence="2"/>
<evidence type="ECO:0000259" key="7">
    <source>
        <dbReference type="PROSITE" id="PS50112"/>
    </source>
</evidence>
<feature type="domain" description="Histidine kinase" evidence="6">
    <location>
        <begin position="147"/>
        <end position="342"/>
    </location>
</feature>
<dbReference type="InterPro" id="IPR003594">
    <property type="entry name" value="HATPase_dom"/>
</dbReference>
<proteinExistence type="predicted"/>
<dbReference type="Proteomes" id="UP000818603">
    <property type="component" value="Unassembled WGS sequence"/>
</dbReference>
<dbReference type="GO" id="GO:0004673">
    <property type="term" value="F:protein histidine kinase activity"/>
    <property type="evidence" value="ECO:0007669"/>
    <property type="project" value="UniProtKB-EC"/>
</dbReference>
<accession>A0A8J3EPH0</accession>
<reference evidence="10 12" key="2">
    <citation type="submission" date="2020-02" db="EMBL/GenBank/DDBJ databases">
        <title>Genome sequence of Parvularcula flava strain NH6-79.</title>
        <authorList>
            <person name="Abdul Karim M.H."/>
            <person name="Lam M.Q."/>
            <person name="Chen S.J."/>
            <person name="Yahya A."/>
            <person name="Shahir S."/>
            <person name="Shamsir M.S."/>
            <person name="Chong C.S."/>
        </authorList>
    </citation>
    <scope>NUCLEOTIDE SEQUENCE [LARGE SCALE GENOMIC DNA]</scope>
    <source>
        <strain evidence="10 12">NH6-79</strain>
    </source>
</reference>
<dbReference type="InterPro" id="IPR005467">
    <property type="entry name" value="His_kinase_dom"/>
</dbReference>
<comment type="catalytic activity">
    <reaction evidence="1">
        <text>ATP + protein L-histidine = ADP + protein N-phospho-L-histidine.</text>
        <dbReference type="EC" id="2.7.13.3"/>
    </reaction>
</comment>
<dbReference type="PROSITE" id="PS50112">
    <property type="entry name" value="PAS"/>
    <property type="match status" value="1"/>
</dbReference>
<dbReference type="PANTHER" id="PTHR47429">
    <property type="entry name" value="PROTEIN TWIN LOV 1"/>
    <property type="match status" value="1"/>
</dbReference>
<dbReference type="PROSITE" id="PS50109">
    <property type="entry name" value="HIS_KIN"/>
    <property type="match status" value="1"/>
</dbReference>
<dbReference type="InterPro" id="IPR000014">
    <property type="entry name" value="PAS"/>
</dbReference>
<keyword evidence="3" id="KW-0285">Flavoprotein</keyword>
<feature type="domain" description="PAC" evidence="8">
    <location>
        <begin position="88"/>
        <end position="142"/>
    </location>
</feature>
<evidence type="ECO:0000313" key="9">
    <source>
        <dbReference type="EMBL" id="GGH97663.1"/>
    </source>
</evidence>
<protein>
    <recommendedName>
        <fullName evidence="2">histidine kinase</fullName>
        <ecNumber evidence="2">2.7.13.3</ecNumber>
    </recommendedName>
</protein>
<dbReference type="InterPro" id="IPR004358">
    <property type="entry name" value="Sig_transdc_His_kin-like_C"/>
</dbReference>
<keyword evidence="12" id="KW-1185">Reference proteome</keyword>
<dbReference type="Pfam" id="PF02518">
    <property type="entry name" value="HATPase_c"/>
    <property type="match status" value="1"/>
</dbReference>
<gene>
    <name evidence="10" type="ORF">FF098_009650</name>
    <name evidence="9" type="ORF">GCM10011355_19430</name>
</gene>
<evidence type="ECO:0000259" key="8">
    <source>
        <dbReference type="PROSITE" id="PS50113"/>
    </source>
</evidence>
<organism evidence="9 11">
    <name type="scientific">Aquisalinus luteolus</name>
    <dbReference type="NCBI Taxonomy" id="1566827"/>
    <lineage>
        <taxon>Bacteria</taxon>
        <taxon>Pseudomonadati</taxon>
        <taxon>Pseudomonadota</taxon>
        <taxon>Alphaproteobacteria</taxon>
        <taxon>Parvularculales</taxon>
        <taxon>Parvularculaceae</taxon>
        <taxon>Aquisalinus</taxon>
    </lineage>
</organism>
<evidence type="ECO:0000259" key="6">
    <source>
        <dbReference type="PROSITE" id="PS50109"/>
    </source>
</evidence>
<dbReference type="Pfam" id="PF13426">
    <property type="entry name" value="PAS_9"/>
    <property type="match status" value="1"/>
</dbReference>
<feature type="domain" description="PAS" evidence="7">
    <location>
        <begin position="13"/>
        <end position="87"/>
    </location>
</feature>
<dbReference type="InterPro" id="IPR000700">
    <property type="entry name" value="PAS-assoc_C"/>
</dbReference>
<dbReference type="PANTHER" id="PTHR47429:SF2">
    <property type="entry name" value="PROTEIN TWIN LOV 1"/>
    <property type="match status" value="1"/>
</dbReference>
<evidence type="ECO:0000256" key="4">
    <source>
        <dbReference type="ARBA" id="ARBA00022643"/>
    </source>
</evidence>
<evidence type="ECO:0000313" key="10">
    <source>
        <dbReference type="EMBL" id="NHK28166.1"/>
    </source>
</evidence>
<keyword evidence="5" id="KW-0157">Chromophore</keyword>
<dbReference type="InterPro" id="IPR035965">
    <property type="entry name" value="PAS-like_dom_sf"/>
</dbReference>
<evidence type="ECO:0000313" key="12">
    <source>
        <dbReference type="Proteomes" id="UP000818603"/>
    </source>
</evidence>